<dbReference type="InterPro" id="IPR029063">
    <property type="entry name" value="SAM-dependent_MTases_sf"/>
</dbReference>
<dbReference type="Pfam" id="PF09612">
    <property type="entry name" value="HtrL_YibB"/>
    <property type="match status" value="1"/>
</dbReference>
<protein>
    <recommendedName>
        <fullName evidence="2">Methyltransferase</fullName>
    </recommendedName>
</protein>
<name>A0A6C0DDD8_9ZZZZ</name>
<dbReference type="AlphaFoldDB" id="A0A6C0DDD8"/>
<evidence type="ECO:0000313" key="1">
    <source>
        <dbReference type="EMBL" id="QHT14204.1"/>
    </source>
</evidence>
<dbReference type="InterPro" id="IPR011735">
    <property type="entry name" value="WlaTC/HtrL_glycosyltransf"/>
</dbReference>
<evidence type="ECO:0008006" key="2">
    <source>
        <dbReference type="Google" id="ProtNLM"/>
    </source>
</evidence>
<sequence length="536" mass="62273">MLVTKENLVAFDLENSIRKNRTEFSIDAAELSLENRPYRLLAYLAANMNGNTIVEIGTHHGAYALSLSGNPNVNIYSFDVRRHTRLKDLANVFFELSDLWDIEPREYWMETLLKSEMIVINACFQHSDSKEYEFVQWLKEKGYKGLILCTGFWIHKAMRDNFWYRIPHAEKVDITNLGDARGTGVISFSPRPDITWETATGNTTIGSEAPSSPWTIVTALFDLKRFTPTARSTDFYLNSAHSTLSLNQPMIVYCESEQMEALRSIRPEYLHEKTRFVPIRFEDLPLFHHMEEIKGNRIRNPLTGVKDPVFYLMSMTRYALLKQSVEENPFHSTHFSWLNISMEQFGCMNLMKLDVIWKRPPRDLVSVMYMKYIGKGSVLNTIDYFKTAQQPFSTKIITAAAANIYEFSNQMEEMFLHYLKLGYGNTDEQLVPYVYYAHPDKFDLYYGARNQCIVNYVRPMSEYIYVLQNHMVPAAEAKDWLACYHICSWLYTNPALFSKGDLKSILTYYLRSTFELGGERVATLRKNGALEAFYRV</sequence>
<organism evidence="1">
    <name type="scientific">viral metagenome</name>
    <dbReference type="NCBI Taxonomy" id="1070528"/>
    <lineage>
        <taxon>unclassified sequences</taxon>
        <taxon>metagenomes</taxon>
        <taxon>organismal metagenomes</taxon>
    </lineage>
</organism>
<accession>A0A6C0DDD8</accession>
<proteinExistence type="predicted"/>
<dbReference type="EMBL" id="MN739580">
    <property type="protein sequence ID" value="QHT14204.1"/>
    <property type="molecule type" value="Genomic_DNA"/>
</dbReference>
<reference evidence="1" key="1">
    <citation type="journal article" date="2020" name="Nature">
        <title>Giant virus diversity and host interactions through global metagenomics.</title>
        <authorList>
            <person name="Schulz F."/>
            <person name="Roux S."/>
            <person name="Paez-Espino D."/>
            <person name="Jungbluth S."/>
            <person name="Walsh D.A."/>
            <person name="Denef V.J."/>
            <person name="McMahon K.D."/>
            <person name="Konstantinidis K.T."/>
            <person name="Eloe-Fadrosh E.A."/>
            <person name="Kyrpides N.C."/>
            <person name="Woyke T."/>
        </authorList>
    </citation>
    <scope>NUCLEOTIDE SEQUENCE</scope>
    <source>
        <strain evidence="1">GVMAG-M-3300023174-137</strain>
    </source>
</reference>
<dbReference type="SUPFAM" id="SSF53335">
    <property type="entry name" value="S-adenosyl-L-methionine-dependent methyltransferases"/>
    <property type="match status" value="1"/>
</dbReference>